<accession>A0A1U7CY30</accession>
<dbReference type="EMBL" id="CP019082">
    <property type="protein sequence ID" value="APW63860.1"/>
    <property type="molecule type" value="Genomic_DNA"/>
</dbReference>
<dbReference type="KEGG" id="pbor:BSF38_05441"/>
<keyword evidence="3" id="KW-1185">Reference proteome</keyword>
<dbReference type="AlphaFoldDB" id="A0A1U7CY30"/>
<evidence type="ECO:0000313" key="3">
    <source>
        <dbReference type="Proteomes" id="UP000186309"/>
    </source>
</evidence>
<reference evidence="3" key="1">
    <citation type="submission" date="2016-12" db="EMBL/GenBank/DDBJ databases">
        <title>Comparative genomics of four Isosphaeraceae planctomycetes: a common pool of plasmids and glycoside hydrolase genes.</title>
        <authorList>
            <person name="Ivanova A."/>
        </authorList>
    </citation>
    <scope>NUCLEOTIDE SEQUENCE [LARGE SCALE GENOMIC DNA]</scope>
    <source>
        <strain evidence="3">PX4</strain>
    </source>
</reference>
<dbReference type="Proteomes" id="UP000186309">
    <property type="component" value="Chromosome"/>
</dbReference>
<name>A0A1U7CY30_9BACT</name>
<dbReference type="Pfam" id="PF14243">
    <property type="entry name" value="R2K_3"/>
    <property type="match status" value="1"/>
</dbReference>
<evidence type="ECO:0000259" key="1">
    <source>
        <dbReference type="Pfam" id="PF14243"/>
    </source>
</evidence>
<proteinExistence type="predicted"/>
<feature type="domain" description="ATP-grasp" evidence="1">
    <location>
        <begin position="136"/>
        <end position="222"/>
    </location>
</feature>
<organism evidence="2 3">
    <name type="scientific">Paludisphaera borealis</name>
    <dbReference type="NCBI Taxonomy" id="1387353"/>
    <lineage>
        <taxon>Bacteria</taxon>
        <taxon>Pseudomonadati</taxon>
        <taxon>Planctomycetota</taxon>
        <taxon>Planctomycetia</taxon>
        <taxon>Isosphaerales</taxon>
        <taxon>Isosphaeraceae</taxon>
        <taxon>Paludisphaera</taxon>
    </lineage>
</organism>
<dbReference type="STRING" id="1387353.BSF38_05441"/>
<dbReference type="RefSeq" id="WP_210405653.1">
    <property type="nucleotide sequence ID" value="NZ_CP019082.1"/>
</dbReference>
<gene>
    <name evidence="2" type="ORF">BSF38_05441</name>
</gene>
<evidence type="ECO:0000313" key="2">
    <source>
        <dbReference type="EMBL" id="APW63860.1"/>
    </source>
</evidence>
<sequence length="223" mass="25452">MLLVLCRDPLEHSRPDRAFEAEVAAIDRLGLPYVLVDHDALVRGGDSARAVRRVSEQPETVLAVYRGWMVTPLQYRVLYDALAAKGIRLINSPEQYSHAHHLPENYPVIEGRTPRSVWLVGDLGIDRIMEALVPFGDAPVIVKDFVKSRKHEWAEACDIPSALDRSAVERVVGRFLELQAEYFAEGLDFREYVDFEPIGVHPKSRMPITEEYRIFWLDGEPLF</sequence>
<dbReference type="InterPro" id="IPR025643">
    <property type="entry name" value="R2K_3"/>
</dbReference>
<protein>
    <recommendedName>
        <fullName evidence="1">ATP-grasp domain-containing protein</fullName>
    </recommendedName>
</protein>